<feature type="domain" description="SH3b" evidence="3">
    <location>
        <begin position="40"/>
        <end position="103"/>
    </location>
</feature>
<evidence type="ECO:0000313" key="4">
    <source>
        <dbReference type="EMBL" id="GGB64469.1"/>
    </source>
</evidence>
<dbReference type="RefSeq" id="WP_158084499.1">
    <property type="nucleotide sequence ID" value="NZ_BMKF01000001.1"/>
</dbReference>
<dbReference type="Proteomes" id="UP000628854">
    <property type="component" value="Unassembled WGS sequence"/>
</dbReference>
<dbReference type="Pfam" id="PF08239">
    <property type="entry name" value="SH3_3"/>
    <property type="match status" value="1"/>
</dbReference>
<feature type="region of interest" description="Disordered" evidence="1">
    <location>
        <begin position="104"/>
        <end position="127"/>
    </location>
</feature>
<comment type="caution">
    <text evidence="4">The sequence shown here is derived from an EMBL/GenBank/DDBJ whole genome shotgun (WGS) entry which is preliminary data.</text>
</comment>
<evidence type="ECO:0000256" key="1">
    <source>
        <dbReference type="SAM" id="MobiDB-lite"/>
    </source>
</evidence>
<proteinExistence type="predicted"/>
<feature type="chain" id="PRO_5046258082" description="SH3b domain-containing protein" evidence="2">
    <location>
        <begin position="26"/>
        <end position="127"/>
    </location>
</feature>
<name>A0ABQ1JBU8_9PROT</name>
<feature type="signal peptide" evidence="2">
    <location>
        <begin position="1"/>
        <end position="25"/>
    </location>
</feature>
<gene>
    <name evidence="4" type="ORF">GCM10011503_11590</name>
</gene>
<organism evidence="4 5">
    <name type="scientific">Henriciella pelagia</name>
    <dbReference type="NCBI Taxonomy" id="1977912"/>
    <lineage>
        <taxon>Bacteria</taxon>
        <taxon>Pseudomonadati</taxon>
        <taxon>Pseudomonadota</taxon>
        <taxon>Alphaproteobacteria</taxon>
        <taxon>Hyphomonadales</taxon>
        <taxon>Hyphomonadaceae</taxon>
        <taxon>Henriciella</taxon>
    </lineage>
</organism>
<dbReference type="EMBL" id="BMKF01000001">
    <property type="protein sequence ID" value="GGB64469.1"/>
    <property type="molecule type" value="Genomic_DNA"/>
</dbReference>
<dbReference type="PROSITE" id="PS51781">
    <property type="entry name" value="SH3B"/>
    <property type="match status" value="1"/>
</dbReference>
<evidence type="ECO:0000259" key="3">
    <source>
        <dbReference type="PROSITE" id="PS51781"/>
    </source>
</evidence>
<accession>A0ABQ1JBU8</accession>
<sequence length="127" mass="13831">MRTRNALFVGLAGLVMSSTATYAIAQSHAPSPKPVIAGANLTYYVSPATLNVRTGPGEAHKIASTFRRGDVVHIYEQKGDWARVSRQGEATRWVYLPLLTRDKPAPDMQRTAARPPEAPKPADHGRP</sequence>
<reference evidence="5" key="1">
    <citation type="journal article" date="2019" name="Int. J. Syst. Evol. Microbiol.">
        <title>The Global Catalogue of Microorganisms (GCM) 10K type strain sequencing project: providing services to taxonomists for standard genome sequencing and annotation.</title>
        <authorList>
            <consortium name="The Broad Institute Genomics Platform"/>
            <consortium name="The Broad Institute Genome Sequencing Center for Infectious Disease"/>
            <person name="Wu L."/>
            <person name="Ma J."/>
        </authorList>
    </citation>
    <scope>NUCLEOTIDE SEQUENCE [LARGE SCALE GENOMIC DNA]</scope>
    <source>
        <strain evidence="5">CGMCC 1.15928</strain>
    </source>
</reference>
<protein>
    <recommendedName>
        <fullName evidence="3">SH3b domain-containing protein</fullName>
    </recommendedName>
</protein>
<evidence type="ECO:0000313" key="5">
    <source>
        <dbReference type="Proteomes" id="UP000628854"/>
    </source>
</evidence>
<dbReference type="Gene3D" id="2.30.30.40">
    <property type="entry name" value="SH3 Domains"/>
    <property type="match status" value="1"/>
</dbReference>
<keyword evidence="2" id="KW-0732">Signal</keyword>
<dbReference type="InterPro" id="IPR003646">
    <property type="entry name" value="SH3-like_bac-type"/>
</dbReference>
<evidence type="ECO:0000256" key="2">
    <source>
        <dbReference type="SAM" id="SignalP"/>
    </source>
</evidence>
<keyword evidence="5" id="KW-1185">Reference proteome</keyword>
<dbReference type="SMART" id="SM00287">
    <property type="entry name" value="SH3b"/>
    <property type="match status" value="1"/>
</dbReference>